<evidence type="ECO:0000313" key="3">
    <source>
        <dbReference type="Proteomes" id="UP000628448"/>
    </source>
</evidence>
<feature type="region of interest" description="Disordered" evidence="1">
    <location>
        <begin position="127"/>
        <end position="147"/>
    </location>
</feature>
<evidence type="ECO:0000313" key="2">
    <source>
        <dbReference type="EMBL" id="MBG9376901.1"/>
    </source>
</evidence>
<accession>A0A931GUQ2</accession>
<proteinExistence type="predicted"/>
<name>A0A931GUQ2_9BACT</name>
<protein>
    <submittedName>
        <fullName evidence="2">Uncharacterized protein</fullName>
    </submittedName>
</protein>
<dbReference type="AlphaFoldDB" id="A0A931GUQ2"/>
<comment type="caution">
    <text evidence="2">The sequence shown here is derived from an EMBL/GenBank/DDBJ whole genome shotgun (WGS) entry which is preliminary data.</text>
</comment>
<reference evidence="2" key="1">
    <citation type="submission" date="2020-11" db="EMBL/GenBank/DDBJ databases">
        <title>Bacterial whole genome sequence for Panacibacter sp. DH6.</title>
        <authorList>
            <person name="Le V."/>
            <person name="Ko S."/>
            <person name="Ahn C.-Y."/>
            <person name="Oh H.-M."/>
        </authorList>
    </citation>
    <scope>NUCLEOTIDE SEQUENCE</scope>
    <source>
        <strain evidence="2">DH6</strain>
    </source>
</reference>
<sequence>MENLDLKKITLKEAVQLTKAYRASRKTVESQAFFIPLNVLEKFLVVPEVKGIHIYIGEGYGPDKKTAHQLILVPTKFRDLNKDEQFEKSALFGAGESDSADNANIATEDILFYAYAINGGKQSDNIETVYASGPHPPPPNTRNALNS</sequence>
<organism evidence="2 3">
    <name type="scientific">Panacibacter microcysteis</name>
    <dbReference type="NCBI Taxonomy" id="2793269"/>
    <lineage>
        <taxon>Bacteria</taxon>
        <taxon>Pseudomonadati</taxon>
        <taxon>Bacteroidota</taxon>
        <taxon>Chitinophagia</taxon>
        <taxon>Chitinophagales</taxon>
        <taxon>Chitinophagaceae</taxon>
        <taxon>Panacibacter</taxon>
    </lineage>
</organism>
<gene>
    <name evidence="2" type="ORF">I5907_11680</name>
</gene>
<keyword evidence="3" id="KW-1185">Reference proteome</keyword>
<dbReference type="EMBL" id="JADWYR010000001">
    <property type="protein sequence ID" value="MBG9376901.1"/>
    <property type="molecule type" value="Genomic_DNA"/>
</dbReference>
<dbReference type="Proteomes" id="UP000628448">
    <property type="component" value="Unassembled WGS sequence"/>
</dbReference>
<evidence type="ECO:0000256" key="1">
    <source>
        <dbReference type="SAM" id="MobiDB-lite"/>
    </source>
</evidence>
<dbReference type="RefSeq" id="WP_196990891.1">
    <property type="nucleotide sequence ID" value="NZ_JADWYR010000001.1"/>
</dbReference>